<comment type="caution">
    <text evidence="1">The sequence shown here is derived from an EMBL/GenBank/DDBJ whole genome shotgun (WGS) entry which is preliminary data.</text>
</comment>
<proteinExistence type="predicted"/>
<dbReference type="OrthoDB" id="2853687at2759"/>
<name>A0A9W9DL33_9AGAR</name>
<accession>A0A9W9DL33</accession>
<dbReference type="Gene3D" id="3.80.10.10">
    <property type="entry name" value="Ribonuclease Inhibitor"/>
    <property type="match status" value="1"/>
</dbReference>
<dbReference type="EMBL" id="JAOTPV010000014">
    <property type="protein sequence ID" value="KAJ4475510.1"/>
    <property type="molecule type" value="Genomic_DNA"/>
</dbReference>
<evidence type="ECO:0008006" key="3">
    <source>
        <dbReference type="Google" id="ProtNLM"/>
    </source>
</evidence>
<dbReference type="AlphaFoldDB" id="A0A9W9DL33"/>
<organism evidence="1 2">
    <name type="scientific">Lentinula aciculospora</name>
    <dbReference type="NCBI Taxonomy" id="153920"/>
    <lineage>
        <taxon>Eukaryota</taxon>
        <taxon>Fungi</taxon>
        <taxon>Dikarya</taxon>
        <taxon>Basidiomycota</taxon>
        <taxon>Agaricomycotina</taxon>
        <taxon>Agaricomycetes</taxon>
        <taxon>Agaricomycetidae</taxon>
        <taxon>Agaricales</taxon>
        <taxon>Marasmiineae</taxon>
        <taxon>Omphalotaceae</taxon>
        <taxon>Lentinula</taxon>
    </lineage>
</organism>
<reference evidence="1" key="1">
    <citation type="submission" date="2022-08" db="EMBL/GenBank/DDBJ databases">
        <title>A Global Phylogenomic Analysis of the Shiitake Genus Lentinula.</title>
        <authorList>
            <consortium name="DOE Joint Genome Institute"/>
            <person name="Sierra-Patev S."/>
            <person name="Min B."/>
            <person name="Naranjo-Ortiz M."/>
            <person name="Looney B."/>
            <person name="Konkel Z."/>
            <person name="Slot J.C."/>
            <person name="Sakamoto Y."/>
            <person name="Steenwyk J.L."/>
            <person name="Rokas A."/>
            <person name="Carro J."/>
            <person name="Camarero S."/>
            <person name="Ferreira P."/>
            <person name="Molpeceres G."/>
            <person name="Ruiz-Duenas F.J."/>
            <person name="Serrano A."/>
            <person name="Henrissat B."/>
            <person name="Drula E."/>
            <person name="Hughes K.W."/>
            <person name="Mata J.L."/>
            <person name="Ishikawa N.K."/>
            <person name="Vargas-Isla R."/>
            <person name="Ushijima S."/>
            <person name="Smith C.A."/>
            <person name="Ahrendt S."/>
            <person name="Andreopoulos W."/>
            <person name="He G."/>
            <person name="Labutti K."/>
            <person name="Lipzen A."/>
            <person name="Ng V."/>
            <person name="Riley R."/>
            <person name="Sandor L."/>
            <person name="Barry K."/>
            <person name="Martinez A.T."/>
            <person name="Xiao Y."/>
            <person name="Gibbons J.G."/>
            <person name="Terashima K."/>
            <person name="Grigoriev I.V."/>
            <person name="Hibbett D.S."/>
        </authorList>
    </citation>
    <scope>NUCLEOTIDE SEQUENCE</scope>
    <source>
        <strain evidence="1">JLM2183</strain>
    </source>
</reference>
<keyword evidence="2" id="KW-1185">Reference proteome</keyword>
<dbReference type="Proteomes" id="UP001150266">
    <property type="component" value="Unassembled WGS sequence"/>
</dbReference>
<protein>
    <recommendedName>
        <fullName evidence="3">F-box domain-containing protein</fullName>
    </recommendedName>
</protein>
<evidence type="ECO:0000313" key="2">
    <source>
        <dbReference type="Proteomes" id="UP001150266"/>
    </source>
</evidence>
<dbReference type="InterPro" id="IPR032675">
    <property type="entry name" value="LRR_dom_sf"/>
</dbReference>
<dbReference type="SUPFAM" id="SSF52047">
    <property type="entry name" value="RNI-like"/>
    <property type="match status" value="1"/>
</dbReference>
<gene>
    <name evidence="1" type="ORF">J3R30DRAFT_3706006</name>
</gene>
<sequence>MQQFNMFNNACAATILDRDTLGEIFSACVKLDEYELEGSNSSLTRMSTTLNTCRAPWVLGQVCQSWRRIVLSSPLLWTSVNIRLDEQDRYAAHHASFLLDLYLSRSAYCRLSVSIHSSTGFQTSPPFLRSLLSTSSRWHTLMINIPISSYEALSTLTGFLDALKVLHLRLPHRNKSLAVRDFASMRDGVRLFRFCSNLERLSLQNIPFPRDIFHLPWAKIRRLNVYSSSSLVSNAASLRALHGLRNLTSCSIECRFVNNRPNLQRLTLPFVESLTLLSAGHHYDTEMADDGGKEITQMLSWLTLPALRHLQLRQLKAKIESEDSLVIEVIQLIRRSRCEIRELQLLFYPPISEAGITSIVKEVASSLQKLCLHPGYRGFHDH</sequence>
<evidence type="ECO:0000313" key="1">
    <source>
        <dbReference type="EMBL" id="KAJ4475510.1"/>
    </source>
</evidence>